<keyword evidence="4 9" id="KW-0812">Transmembrane</keyword>
<dbReference type="PIRSF" id="PIRSF004557">
    <property type="entry name" value="SecY"/>
    <property type="match status" value="1"/>
</dbReference>
<dbReference type="Gene3D" id="1.10.3370.10">
    <property type="entry name" value="SecY subunit domain"/>
    <property type="match status" value="1"/>
</dbReference>
<feature type="transmembrane region" description="Helical" evidence="9">
    <location>
        <begin position="283"/>
        <end position="302"/>
    </location>
</feature>
<evidence type="ECO:0000256" key="5">
    <source>
        <dbReference type="ARBA" id="ARBA00022927"/>
    </source>
</evidence>
<dbReference type="GO" id="GO:0006605">
    <property type="term" value="P:protein targeting"/>
    <property type="evidence" value="ECO:0007669"/>
    <property type="project" value="UniProtKB-UniRule"/>
</dbReference>
<gene>
    <name evidence="9 12" type="primary">secY</name>
</gene>
<comment type="subcellular location">
    <subcellularLocation>
        <location evidence="1 10">Membrane</location>
        <topology evidence="1 10">Multi-pass membrane protein</topology>
    </subcellularLocation>
    <subcellularLocation>
        <location evidence="9">Plastid</location>
        <location evidence="9">Chloroplast thylakoid membrane</location>
        <topology evidence="9">Multi-pass membrane protein</topology>
    </subcellularLocation>
</comment>
<keyword evidence="7 9" id="KW-0811">Translocation</keyword>
<dbReference type="EMBL" id="KY709208">
    <property type="protein sequence ID" value="ARO90598.1"/>
    <property type="molecule type" value="Genomic_DNA"/>
</dbReference>
<dbReference type="InterPro" id="IPR002208">
    <property type="entry name" value="SecY/SEC61-alpha"/>
</dbReference>
<feature type="transmembrane region" description="Helical" evidence="9">
    <location>
        <begin position="204"/>
        <end position="221"/>
    </location>
</feature>
<dbReference type="Pfam" id="PF00344">
    <property type="entry name" value="SecY"/>
    <property type="match status" value="1"/>
</dbReference>
<dbReference type="InterPro" id="IPR026593">
    <property type="entry name" value="SecY"/>
</dbReference>
<evidence type="ECO:0000256" key="10">
    <source>
        <dbReference type="RuleBase" id="RU003484"/>
    </source>
</evidence>
<keyword evidence="9" id="KW-0793">Thylakoid</keyword>
<feature type="transmembrane region" description="Helical" evidence="9">
    <location>
        <begin position="173"/>
        <end position="192"/>
    </location>
</feature>
<evidence type="ECO:0000256" key="4">
    <source>
        <dbReference type="ARBA" id="ARBA00022692"/>
    </source>
</evidence>
<dbReference type="HAMAP" id="MF_01465">
    <property type="entry name" value="SecY"/>
    <property type="match status" value="1"/>
</dbReference>
<feature type="transmembrane region" description="Helical" evidence="9">
    <location>
        <begin position="338"/>
        <end position="356"/>
    </location>
</feature>
<comment type="function">
    <text evidence="9">The central subunit of the protein translocation channel SecYE. Consists of two halves formed by TMs 1-5 and 6-10. These two domains form a lateral gate at the front which open onto the bilayer between TMs 2 and 7, and are clamped together by SecE at the back. The channel is closed by both a pore ring composed of hydrophobic SecY resides and a short helix (helix 2A) on the extracellular side of the membrane which forms a plug.</text>
</comment>
<evidence type="ECO:0000256" key="7">
    <source>
        <dbReference type="ARBA" id="ARBA00023010"/>
    </source>
</evidence>
<keyword evidence="3 9" id="KW-0813">Transport</keyword>
<evidence type="ECO:0000256" key="8">
    <source>
        <dbReference type="ARBA" id="ARBA00023136"/>
    </source>
</evidence>
<evidence type="ECO:0000256" key="2">
    <source>
        <dbReference type="ARBA" id="ARBA00005751"/>
    </source>
</evidence>
<evidence type="ECO:0000313" key="12">
    <source>
        <dbReference type="EMBL" id="ARO90598.1"/>
    </source>
</evidence>
<feature type="transmembrane region" description="Helical" evidence="9">
    <location>
        <begin position="52"/>
        <end position="75"/>
    </location>
</feature>
<sequence>MKKSISFKILTNKIILTISLLIFSRIGVFIPIPGLDHAALYHNSSQNGLVNFLNVVSGGGFSTLGIFTLGIGPYINSSIMMQALTKILPNLKKLREEGGSSYKKINQIIRNLAILLAIIQSITITLWIRPYVFDWNIYFIMETTISLTTGSIIIMWVGELITDSGIGSGQSLLIFQNIVASIASTFYFSLLVDDRPKELALKPLGILFLSFVIMTFVTIYIQQARRKIGLISTRQLGKNITIDNYLPIKFNYLGVMPLVLSSGLINILDIQLNILLIREIQGIIFYYCLIICFSYVQLYLVLDPEEMANNLKKMGTTIPLIRSGEATIKYLKGILNQLTFLGANYLAGIACIPYVISRIAQVNDINGIRVTTLFILISVAIEIIKEFRAYNISQKYENIINN</sequence>
<dbReference type="PROSITE" id="PS00756">
    <property type="entry name" value="SECY_2"/>
    <property type="match status" value="1"/>
</dbReference>
<dbReference type="GeneID" id="32891417"/>
<evidence type="ECO:0000256" key="3">
    <source>
        <dbReference type="ARBA" id="ARBA00022448"/>
    </source>
</evidence>
<evidence type="ECO:0000256" key="6">
    <source>
        <dbReference type="ARBA" id="ARBA00022989"/>
    </source>
</evidence>
<protein>
    <recommendedName>
        <fullName evidence="9">Protein translocase subunit SecY</fullName>
    </recommendedName>
</protein>
<dbReference type="InterPro" id="IPR023201">
    <property type="entry name" value="SecY_dom_sf"/>
</dbReference>
<dbReference type="AlphaFoldDB" id="A0A1Y9TLU6"/>
<dbReference type="NCBIfam" id="TIGR00967">
    <property type="entry name" value="3a0501s007"/>
    <property type="match status" value="1"/>
</dbReference>
<dbReference type="PANTHER" id="PTHR10906">
    <property type="entry name" value="SECY/SEC61-ALPHA FAMILY MEMBER"/>
    <property type="match status" value="1"/>
</dbReference>
<accession>A0A1Y9TLU6</accession>
<feature type="transmembrane region" description="Helical" evidence="9">
    <location>
        <begin position="252"/>
        <end position="277"/>
    </location>
</feature>
<organism evidence="12">
    <name type="scientific">Boldia erythrosiphon</name>
    <dbReference type="NCBI Taxonomy" id="74908"/>
    <lineage>
        <taxon>Eukaryota</taxon>
        <taxon>Rhodophyta</taxon>
        <taxon>Compsopogonophyceae</taxon>
        <taxon>Compsopogonales</taxon>
        <taxon>Boldiaceae</taxon>
        <taxon>Boldia</taxon>
    </lineage>
</organism>
<comment type="similarity">
    <text evidence="2 9 11">Belongs to the SecY/SEC61-alpha family.</text>
</comment>
<evidence type="ECO:0000256" key="11">
    <source>
        <dbReference type="RuleBase" id="RU004349"/>
    </source>
</evidence>
<keyword evidence="12" id="KW-0150">Chloroplast</keyword>
<reference evidence="12" key="1">
    <citation type="submission" date="2017-03" db="EMBL/GenBank/DDBJ databases">
        <title>The new red algal subphylum Proteorhodophytina comprises the largest and most divergent plastid genomes known.</title>
        <authorList>
            <person name="Munoz-Gomez S.A."/>
            <person name="Mejia-Franco F.G."/>
            <person name="Durnin K."/>
            <person name="Morgan C."/>
            <person name="Grisdale C.J."/>
            <person name="Archibald J.M."/>
            <person name="Slamovits C.H."/>
        </authorList>
    </citation>
    <scope>NUCLEOTIDE SEQUENCE</scope>
    <source>
        <strain evidence="12">UTEX LB2858</strain>
    </source>
</reference>
<dbReference type="PRINTS" id="PR00303">
    <property type="entry name" value="SECYTRNLCASE"/>
</dbReference>
<keyword evidence="8 9" id="KW-0472">Membrane</keyword>
<proteinExistence type="inferred from homology"/>
<name>A0A1Y9TLU6_9RHOD</name>
<dbReference type="RefSeq" id="YP_009369910.1">
    <property type="nucleotide sequence ID" value="NC_034776.1"/>
</dbReference>
<feature type="transmembrane region" description="Helical" evidence="9">
    <location>
        <begin position="12"/>
        <end position="32"/>
    </location>
</feature>
<dbReference type="SUPFAM" id="SSF103491">
    <property type="entry name" value="Preprotein translocase SecY subunit"/>
    <property type="match status" value="1"/>
</dbReference>
<comment type="subunit">
    <text evidence="9">Component of the plastid Sec protein translocase complex, which is composed of at least SecY and SecE.</text>
</comment>
<keyword evidence="5 9" id="KW-0653">Protein transport</keyword>
<dbReference type="GO" id="GO:0009535">
    <property type="term" value="C:chloroplast thylakoid membrane"/>
    <property type="evidence" value="ECO:0007669"/>
    <property type="project" value="UniProtKB-SubCell"/>
</dbReference>
<feature type="transmembrane region" description="Helical" evidence="9">
    <location>
        <begin position="112"/>
        <end position="131"/>
    </location>
</feature>
<evidence type="ECO:0000256" key="9">
    <source>
        <dbReference type="HAMAP-Rule" id="MF_01465"/>
    </source>
</evidence>
<evidence type="ECO:0000256" key="1">
    <source>
        <dbReference type="ARBA" id="ARBA00004141"/>
    </source>
</evidence>
<feature type="transmembrane region" description="Helical" evidence="9">
    <location>
        <begin position="137"/>
        <end position="161"/>
    </location>
</feature>
<keyword evidence="12" id="KW-0934">Plastid</keyword>
<dbReference type="PROSITE" id="PS00755">
    <property type="entry name" value="SECY_1"/>
    <property type="match status" value="1"/>
</dbReference>
<dbReference type="InterPro" id="IPR030659">
    <property type="entry name" value="SecY_CS"/>
</dbReference>
<dbReference type="GO" id="GO:0065002">
    <property type="term" value="P:intracellular protein transmembrane transport"/>
    <property type="evidence" value="ECO:0007669"/>
    <property type="project" value="UniProtKB-UniRule"/>
</dbReference>
<geneLocation type="chloroplast" evidence="12"/>
<feature type="transmembrane region" description="Helical" evidence="9">
    <location>
        <begin position="368"/>
        <end position="384"/>
    </location>
</feature>
<keyword evidence="6 9" id="KW-1133">Transmembrane helix</keyword>